<sequence length="130" mass="14261">MSEVPENLKYVKTHEWVRVEEDDIVTIGITDHAQQALGDLVYVELPEVGDELEIEGGCGVVESVKAASDLISPIAGEVIETNTALSDTPELINNSPYQEGWLFKVQLAEDSGMDALLTAEEYAEFVAYED</sequence>
<keyword evidence="2 3" id="KW-0450">Lipoyl</keyword>
<dbReference type="NCBIfam" id="TIGR00527">
    <property type="entry name" value="gcvH"/>
    <property type="match status" value="1"/>
</dbReference>
<keyword evidence="7" id="KW-1185">Reference proteome</keyword>
<comment type="function">
    <text evidence="3">The glycine cleavage system catalyzes the degradation of glycine. The H protein shuttles the methylamine group of glycine from the P protein to the T protein.</text>
</comment>
<dbReference type="InterPro" id="IPR003016">
    <property type="entry name" value="2-oxoA_DH_lipoyl-BS"/>
</dbReference>
<dbReference type="Pfam" id="PF01597">
    <property type="entry name" value="GCV_H"/>
    <property type="match status" value="1"/>
</dbReference>
<dbReference type="EMBL" id="JSZA02000235">
    <property type="protein sequence ID" value="KHD05099.1"/>
    <property type="molecule type" value="Genomic_DNA"/>
</dbReference>
<dbReference type="GO" id="GO:0005960">
    <property type="term" value="C:glycine cleavage complex"/>
    <property type="evidence" value="ECO:0007669"/>
    <property type="project" value="InterPro"/>
</dbReference>
<dbReference type="AlphaFoldDB" id="A0A0A6P426"/>
<dbReference type="InterPro" id="IPR011053">
    <property type="entry name" value="Single_hybrid_motif"/>
</dbReference>
<dbReference type="HAMAP" id="MF_00272">
    <property type="entry name" value="GcvH"/>
    <property type="match status" value="1"/>
</dbReference>
<organism evidence="6 7">
    <name type="scientific">Candidatus Thiomargarita nelsonii</name>
    <dbReference type="NCBI Taxonomy" id="1003181"/>
    <lineage>
        <taxon>Bacteria</taxon>
        <taxon>Pseudomonadati</taxon>
        <taxon>Pseudomonadota</taxon>
        <taxon>Gammaproteobacteria</taxon>
        <taxon>Thiotrichales</taxon>
        <taxon>Thiotrichaceae</taxon>
        <taxon>Thiomargarita</taxon>
    </lineage>
</organism>
<dbReference type="PANTHER" id="PTHR11715:SF3">
    <property type="entry name" value="GLYCINE CLEAVAGE SYSTEM H PROTEIN-RELATED"/>
    <property type="match status" value="1"/>
</dbReference>
<reference evidence="6 7" key="1">
    <citation type="journal article" date="2016" name="Front. Microbiol.">
        <title>Single-Cell (Meta-)Genomics of a Dimorphic Candidatus Thiomargarita nelsonii Reveals Genomic Plasticity.</title>
        <authorList>
            <person name="Flood B.E."/>
            <person name="Fliss P."/>
            <person name="Jones D.S."/>
            <person name="Dick G.J."/>
            <person name="Jain S."/>
            <person name="Kaster A.K."/>
            <person name="Winkel M."/>
            <person name="Mussmann M."/>
            <person name="Bailey J."/>
        </authorList>
    </citation>
    <scope>NUCLEOTIDE SEQUENCE [LARGE SCALE GENOMIC DNA]</scope>
    <source>
        <strain evidence="6">Hydrate Ridge</strain>
    </source>
</reference>
<dbReference type="InterPro" id="IPR002930">
    <property type="entry name" value="GCV_H"/>
</dbReference>
<dbReference type="InterPro" id="IPR033753">
    <property type="entry name" value="GCV_H/Fam206"/>
</dbReference>
<dbReference type="Proteomes" id="UP000030428">
    <property type="component" value="Unassembled WGS sequence"/>
</dbReference>
<evidence type="ECO:0000256" key="3">
    <source>
        <dbReference type="HAMAP-Rule" id="MF_00272"/>
    </source>
</evidence>
<dbReference type="CDD" id="cd06848">
    <property type="entry name" value="GCS_H"/>
    <property type="match status" value="1"/>
</dbReference>
<dbReference type="GO" id="GO:0009249">
    <property type="term" value="P:protein lipoylation"/>
    <property type="evidence" value="ECO:0007669"/>
    <property type="project" value="TreeGrafter"/>
</dbReference>
<dbReference type="SUPFAM" id="SSF51230">
    <property type="entry name" value="Single hybrid motif"/>
    <property type="match status" value="1"/>
</dbReference>
<comment type="similarity">
    <text evidence="1 3">Belongs to the GcvH family.</text>
</comment>
<comment type="subunit">
    <text evidence="3">The glycine cleavage system is composed of four proteins: P, T, L and H.</text>
</comment>
<dbReference type="GO" id="GO:0005829">
    <property type="term" value="C:cytosol"/>
    <property type="evidence" value="ECO:0007669"/>
    <property type="project" value="TreeGrafter"/>
</dbReference>
<dbReference type="Gene3D" id="2.40.50.100">
    <property type="match status" value="1"/>
</dbReference>
<dbReference type="PROSITE" id="PS50968">
    <property type="entry name" value="BIOTINYL_LIPOYL"/>
    <property type="match status" value="1"/>
</dbReference>
<evidence type="ECO:0000256" key="1">
    <source>
        <dbReference type="ARBA" id="ARBA00009249"/>
    </source>
</evidence>
<evidence type="ECO:0000256" key="2">
    <source>
        <dbReference type="ARBA" id="ARBA00022823"/>
    </source>
</evidence>
<dbReference type="InterPro" id="IPR017453">
    <property type="entry name" value="GCV_H_sub"/>
</dbReference>
<dbReference type="PROSITE" id="PS00189">
    <property type="entry name" value="LIPOYL"/>
    <property type="match status" value="1"/>
</dbReference>
<dbReference type="GO" id="GO:0019464">
    <property type="term" value="P:glycine decarboxylation via glycine cleavage system"/>
    <property type="evidence" value="ECO:0007669"/>
    <property type="project" value="UniProtKB-UniRule"/>
</dbReference>
<dbReference type="PANTHER" id="PTHR11715">
    <property type="entry name" value="GLYCINE CLEAVAGE SYSTEM H PROTEIN"/>
    <property type="match status" value="1"/>
</dbReference>
<evidence type="ECO:0000259" key="5">
    <source>
        <dbReference type="PROSITE" id="PS50968"/>
    </source>
</evidence>
<comment type="caution">
    <text evidence="6">The sequence shown here is derived from an EMBL/GenBank/DDBJ whole genome shotgun (WGS) entry which is preliminary data.</text>
</comment>
<evidence type="ECO:0000313" key="7">
    <source>
        <dbReference type="Proteomes" id="UP000030428"/>
    </source>
</evidence>
<feature type="domain" description="Lipoyl-binding" evidence="5">
    <location>
        <begin position="24"/>
        <end position="106"/>
    </location>
</feature>
<accession>A0A0A6P426</accession>
<evidence type="ECO:0000256" key="4">
    <source>
        <dbReference type="PIRSR" id="PIRSR617453-50"/>
    </source>
</evidence>
<proteinExistence type="inferred from homology"/>
<protein>
    <recommendedName>
        <fullName evidence="3">Glycine cleavage system H protein</fullName>
    </recommendedName>
</protein>
<name>A0A0A6P426_9GAMM</name>
<comment type="cofactor">
    <cofactor evidence="3">
        <name>(R)-lipoate</name>
        <dbReference type="ChEBI" id="CHEBI:83088"/>
    </cofactor>
    <text evidence="3">Binds 1 lipoyl cofactor covalently.</text>
</comment>
<gene>
    <name evidence="3" type="primary">gcvH</name>
    <name evidence="6" type="ORF">PN36_30835</name>
</gene>
<evidence type="ECO:0000313" key="6">
    <source>
        <dbReference type="EMBL" id="KHD05099.1"/>
    </source>
</evidence>
<dbReference type="InterPro" id="IPR000089">
    <property type="entry name" value="Biotin_lipoyl"/>
</dbReference>
<feature type="modified residue" description="N6-lipoyllysine" evidence="3 4">
    <location>
        <position position="65"/>
    </location>
</feature>
<dbReference type="NCBIfam" id="NF002270">
    <property type="entry name" value="PRK01202.1"/>
    <property type="match status" value="1"/>
</dbReference>